<dbReference type="PANTHER" id="PTHR43691:SF14">
    <property type="entry name" value="URIDINE PHOSPHORYLASE"/>
    <property type="match status" value="1"/>
</dbReference>
<dbReference type="GO" id="GO:0004850">
    <property type="term" value="F:uridine phosphorylase activity"/>
    <property type="evidence" value="ECO:0007669"/>
    <property type="project" value="TreeGrafter"/>
</dbReference>
<dbReference type="RefSeq" id="XP_040746014.1">
    <property type="nucleotide sequence ID" value="XM_040885041.1"/>
</dbReference>
<dbReference type="Pfam" id="PF01048">
    <property type="entry name" value="PNP_UDP_1"/>
    <property type="match status" value="1"/>
</dbReference>
<dbReference type="AlphaFoldDB" id="A0A1Y1WHS1"/>
<dbReference type="CDD" id="cd17769">
    <property type="entry name" value="NP_TgUP-like"/>
    <property type="match status" value="1"/>
</dbReference>
<dbReference type="PANTHER" id="PTHR43691">
    <property type="entry name" value="URIDINE PHOSPHORYLASE"/>
    <property type="match status" value="1"/>
</dbReference>
<evidence type="ECO:0000259" key="1">
    <source>
        <dbReference type="Pfam" id="PF01048"/>
    </source>
</evidence>
<keyword evidence="3" id="KW-1185">Reference proteome</keyword>
<dbReference type="Gene3D" id="3.40.50.1580">
    <property type="entry name" value="Nucleoside phosphorylase domain"/>
    <property type="match status" value="1"/>
</dbReference>
<dbReference type="GO" id="GO:0005829">
    <property type="term" value="C:cytosol"/>
    <property type="evidence" value="ECO:0007669"/>
    <property type="project" value="TreeGrafter"/>
</dbReference>
<dbReference type="GeneID" id="63801689"/>
<organism evidence="2 3">
    <name type="scientific">Linderina pennispora</name>
    <dbReference type="NCBI Taxonomy" id="61395"/>
    <lineage>
        <taxon>Eukaryota</taxon>
        <taxon>Fungi</taxon>
        <taxon>Fungi incertae sedis</taxon>
        <taxon>Zoopagomycota</taxon>
        <taxon>Kickxellomycotina</taxon>
        <taxon>Kickxellomycetes</taxon>
        <taxon>Kickxellales</taxon>
        <taxon>Kickxellaceae</taxon>
        <taxon>Linderina</taxon>
    </lineage>
</organism>
<dbReference type="InterPro" id="IPR000845">
    <property type="entry name" value="Nucleoside_phosphorylase_d"/>
</dbReference>
<dbReference type="InterPro" id="IPR035994">
    <property type="entry name" value="Nucleoside_phosphorylase_sf"/>
</dbReference>
<sequence>MPTEQMSSANKPLSAEGRTYHVETKYGEVANRIITVGDPQRARMMSKFLDKVLFERSSHRGFLTITGIYRGLPVSIVAIGMGLSMMDFFVRETRMVVDGPLSIVRFGSCGSIGEAKTGDVIVARSAFGISRNFDYFRTPSDTHISDKPYILWRASPADSQLTECVKSEMGKSIGSEHVFEGDVGNADSFYGSQGRTGTDFYDGNEHLLRYIHEVYPGATALEMESHMLFHLAEVSTGANNDQPKSIRAACALMVFADRTGNSFISPQRSAQVIESCARALFDSLVADMPSQEGLHPAEGSVWANELAK</sequence>
<evidence type="ECO:0000313" key="3">
    <source>
        <dbReference type="Proteomes" id="UP000193922"/>
    </source>
</evidence>
<dbReference type="OrthoDB" id="416752at2759"/>
<proteinExistence type="predicted"/>
<protein>
    <submittedName>
        <fullName evidence="2">Purine and uridine phosphorylase</fullName>
    </submittedName>
</protein>
<reference evidence="2 3" key="1">
    <citation type="submission" date="2016-07" db="EMBL/GenBank/DDBJ databases">
        <title>Pervasive Adenine N6-methylation of Active Genes in Fungi.</title>
        <authorList>
            <consortium name="DOE Joint Genome Institute"/>
            <person name="Mondo S.J."/>
            <person name="Dannebaum R.O."/>
            <person name="Kuo R.C."/>
            <person name="Labutti K."/>
            <person name="Haridas S."/>
            <person name="Kuo A."/>
            <person name="Salamov A."/>
            <person name="Ahrendt S.R."/>
            <person name="Lipzen A."/>
            <person name="Sullivan W."/>
            <person name="Andreopoulos W.B."/>
            <person name="Clum A."/>
            <person name="Lindquist E."/>
            <person name="Daum C."/>
            <person name="Ramamoorthy G.K."/>
            <person name="Gryganskyi A."/>
            <person name="Culley D."/>
            <person name="Magnuson J.K."/>
            <person name="James T.Y."/>
            <person name="O'Malley M.A."/>
            <person name="Stajich J.E."/>
            <person name="Spatafora J.W."/>
            <person name="Visel A."/>
            <person name="Grigoriev I.V."/>
        </authorList>
    </citation>
    <scope>NUCLEOTIDE SEQUENCE [LARGE SCALE GENOMIC DNA]</scope>
    <source>
        <strain evidence="2 3">ATCC 12442</strain>
    </source>
</reference>
<gene>
    <name evidence="2" type="ORF">DL89DRAFT_243691</name>
</gene>
<dbReference type="EMBL" id="MCFD01000002">
    <property type="protein sequence ID" value="ORX72674.1"/>
    <property type="molecule type" value="Genomic_DNA"/>
</dbReference>
<evidence type="ECO:0000313" key="2">
    <source>
        <dbReference type="EMBL" id="ORX72674.1"/>
    </source>
</evidence>
<name>A0A1Y1WHS1_9FUNG</name>
<dbReference type="SUPFAM" id="SSF53167">
    <property type="entry name" value="Purine and uridine phosphorylases"/>
    <property type="match status" value="1"/>
</dbReference>
<dbReference type="STRING" id="61395.A0A1Y1WHS1"/>
<dbReference type="Proteomes" id="UP000193922">
    <property type="component" value="Unassembled WGS sequence"/>
</dbReference>
<dbReference type="GO" id="GO:0006218">
    <property type="term" value="P:uridine catabolic process"/>
    <property type="evidence" value="ECO:0007669"/>
    <property type="project" value="TreeGrafter"/>
</dbReference>
<accession>A0A1Y1WHS1</accession>
<feature type="domain" description="Nucleoside phosphorylase" evidence="1">
    <location>
        <begin position="32"/>
        <end position="233"/>
    </location>
</feature>
<comment type="caution">
    <text evidence="2">The sequence shown here is derived from an EMBL/GenBank/DDBJ whole genome shotgun (WGS) entry which is preliminary data.</text>
</comment>